<keyword evidence="3" id="KW-1185">Reference proteome</keyword>
<organism evidence="2 3">
    <name type="scientific">Caenorhabditis bovis</name>
    <dbReference type="NCBI Taxonomy" id="2654633"/>
    <lineage>
        <taxon>Eukaryota</taxon>
        <taxon>Metazoa</taxon>
        <taxon>Ecdysozoa</taxon>
        <taxon>Nematoda</taxon>
        <taxon>Chromadorea</taxon>
        <taxon>Rhabditida</taxon>
        <taxon>Rhabditina</taxon>
        <taxon>Rhabditomorpha</taxon>
        <taxon>Rhabditoidea</taxon>
        <taxon>Rhabditidae</taxon>
        <taxon>Peloderinae</taxon>
        <taxon>Caenorhabditis</taxon>
    </lineage>
</organism>
<protein>
    <submittedName>
        <fullName evidence="2">Uncharacterized protein</fullName>
    </submittedName>
</protein>
<feature type="signal peptide" evidence="1">
    <location>
        <begin position="1"/>
        <end position="16"/>
    </location>
</feature>
<gene>
    <name evidence="2" type="ORF">CBOVIS_LOCUS7558</name>
</gene>
<dbReference type="EMBL" id="CADEPM010000004">
    <property type="protein sequence ID" value="CAB3405350.1"/>
    <property type="molecule type" value="Genomic_DNA"/>
</dbReference>
<evidence type="ECO:0000256" key="1">
    <source>
        <dbReference type="SAM" id="SignalP"/>
    </source>
</evidence>
<comment type="caution">
    <text evidence="2">The sequence shown here is derived from an EMBL/GenBank/DDBJ whole genome shotgun (WGS) entry which is preliminary data.</text>
</comment>
<accession>A0A8S1EVF7</accession>
<dbReference type="Proteomes" id="UP000494206">
    <property type="component" value="Unassembled WGS sequence"/>
</dbReference>
<feature type="chain" id="PRO_5035841387" evidence="1">
    <location>
        <begin position="17"/>
        <end position="88"/>
    </location>
</feature>
<reference evidence="2 3" key="1">
    <citation type="submission" date="2020-04" db="EMBL/GenBank/DDBJ databases">
        <authorList>
            <person name="Laetsch R D."/>
            <person name="Stevens L."/>
            <person name="Kumar S."/>
            <person name="Blaxter L. M."/>
        </authorList>
    </citation>
    <scope>NUCLEOTIDE SEQUENCE [LARGE SCALE GENOMIC DNA]</scope>
</reference>
<keyword evidence="1" id="KW-0732">Signal</keyword>
<name>A0A8S1EVF7_9PELO</name>
<evidence type="ECO:0000313" key="2">
    <source>
        <dbReference type="EMBL" id="CAB3405350.1"/>
    </source>
</evidence>
<sequence length="88" mass="9844">MSCLHLIVLIAAVAEARLIENRQQLDDFIENANLRAGPKRILKAAAEENLIKLPIDIDSLLASFVQLFSSNFIKLPNFFGPFDSRIFG</sequence>
<dbReference type="AlphaFoldDB" id="A0A8S1EVF7"/>
<evidence type="ECO:0000313" key="3">
    <source>
        <dbReference type="Proteomes" id="UP000494206"/>
    </source>
</evidence>
<proteinExistence type="predicted"/>